<evidence type="ECO:0000313" key="1">
    <source>
        <dbReference type="EMBL" id="MCB2408439.1"/>
    </source>
</evidence>
<sequence>MTVVELQAICHTCPGATEDIKWDTHLCFCVGGKIFLSTSPDNFPVSAAFKVPGEAFDQLLARPEFTAHHYLSRHQWVHLGDIRRLTTAEWQHYIRQSYALIVAKLPAKIRQQLGG</sequence>
<name>A0ABS8ARR8_9BACT</name>
<dbReference type="GO" id="GO:0003677">
    <property type="term" value="F:DNA binding"/>
    <property type="evidence" value="ECO:0007669"/>
    <property type="project" value="UniProtKB-KW"/>
</dbReference>
<keyword evidence="1" id="KW-0238">DNA-binding</keyword>
<dbReference type="Proteomes" id="UP001165296">
    <property type="component" value="Unassembled WGS sequence"/>
</dbReference>
<dbReference type="InterPro" id="IPR058532">
    <property type="entry name" value="YjbR/MT2646/Rv2570-like"/>
</dbReference>
<reference evidence="1" key="1">
    <citation type="submission" date="2021-10" db="EMBL/GenBank/DDBJ databases">
        <authorList>
            <person name="Dean J.D."/>
            <person name="Kim M.K."/>
            <person name="Newey C.N."/>
            <person name="Stoker T.S."/>
            <person name="Thompson D.W."/>
            <person name="Grose J.H."/>
        </authorList>
    </citation>
    <scope>NUCLEOTIDE SEQUENCE</scope>
    <source>
        <strain evidence="1">BT178</strain>
    </source>
</reference>
<dbReference type="SUPFAM" id="SSF142906">
    <property type="entry name" value="YjbR-like"/>
    <property type="match status" value="1"/>
</dbReference>
<dbReference type="RefSeq" id="WP_226175519.1">
    <property type="nucleotide sequence ID" value="NZ_JAJADR010000002.1"/>
</dbReference>
<proteinExistence type="predicted"/>
<organism evidence="1 2">
    <name type="scientific">Hymenobacter lucidus</name>
    <dbReference type="NCBI Taxonomy" id="2880930"/>
    <lineage>
        <taxon>Bacteria</taxon>
        <taxon>Pseudomonadati</taxon>
        <taxon>Bacteroidota</taxon>
        <taxon>Cytophagia</taxon>
        <taxon>Cytophagales</taxon>
        <taxon>Hymenobacteraceae</taxon>
        <taxon>Hymenobacter</taxon>
    </lineage>
</organism>
<dbReference type="InterPro" id="IPR038056">
    <property type="entry name" value="YjbR-like_sf"/>
</dbReference>
<dbReference type="InterPro" id="IPR007351">
    <property type="entry name" value="YjbR"/>
</dbReference>
<accession>A0ABS8ARR8</accession>
<dbReference type="Pfam" id="PF04237">
    <property type="entry name" value="YjbR"/>
    <property type="match status" value="1"/>
</dbReference>
<keyword evidence="2" id="KW-1185">Reference proteome</keyword>
<gene>
    <name evidence="1" type="ORF">LGH74_10665</name>
</gene>
<comment type="caution">
    <text evidence="1">The sequence shown here is derived from an EMBL/GenBank/DDBJ whole genome shotgun (WGS) entry which is preliminary data.</text>
</comment>
<dbReference type="PANTHER" id="PTHR35145">
    <property type="entry name" value="CYTOPLASMIC PROTEIN-RELATED"/>
    <property type="match status" value="1"/>
</dbReference>
<dbReference type="EMBL" id="JAJADR010000002">
    <property type="protein sequence ID" value="MCB2408439.1"/>
    <property type="molecule type" value="Genomic_DNA"/>
</dbReference>
<protein>
    <submittedName>
        <fullName evidence="1">MmcQ/YjbR family DNA-binding protein</fullName>
    </submittedName>
</protein>
<dbReference type="Gene3D" id="3.90.1150.30">
    <property type="match status" value="1"/>
</dbReference>
<evidence type="ECO:0000313" key="2">
    <source>
        <dbReference type="Proteomes" id="UP001165296"/>
    </source>
</evidence>
<dbReference type="PANTHER" id="PTHR35145:SF1">
    <property type="entry name" value="CYTOPLASMIC PROTEIN"/>
    <property type="match status" value="1"/>
</dbReference>